<feature type="binding site" evidence="12">
    <location>
        <position position="293"/>
    </location>
    <ligand>
        <name>[4Fe-4S] cluster</name>
        <dbReference type="ChEBI" id="CHEBI:49883"/>
        <label>2</label>
        <note>4Fe-4S-substrate</note>
    </ligand>
</feature>
<feature type="binding site" evidence="12">
    <location>
        <position position="226"/>
    </location>
    <ligand>
        <name>S-adenosyl-L-methionine</name>
        <dbReference type="ChEBI" id="CHEBI:59789"/>
    </ligand>
</feature>
<evidence type="ECO:0000256" key="7">
    <source>
        <dbReference type="ARBA" id="ARBA00023014"/>
    </source>
</evidence>
<dbReference type="GO" id="GO:0051539">
    <property type="term" value="F:4 iron, 4 sulfur cluster binding"/>
    <property type="evidence" value="ECO:0007669"/>
    <property type="project" value="UniProtKB-UniRule"/>
</dbReference>
<dbReference type="InterPro" id="IPR007197">
    <property type="entry name" value="rSAM"/>
</dbReference>
<name>A0A366HE99_9BURK</name>
<protein>
    <recommendedName>
        <fullName evidence="1 12">GTP 3',8-cyclase</fullName>
        <ecNumber evidence="1 12">4.1.99.22</ecNumber>
    </recommendedName>
    <alternativeName>
        <fullName evidence="12">Molybdenum cofactor biosynthesis protein A</fullName>
    </alternativeName>
</protein>
<organism evidence="14 15">
    <name type="scientific">Eoetvoesiella caeni</name>
    <dbReference type="NCBI Taxonomy" id="645616"/>
    <lineage>
        <taxon>Bacteria</taxon>
        <taxon>Pseudomonadati</taxon>
        <taxon>Pseudomonadota</taxon>
        <taxon>Betaproteobacteria</taxon>
        <taxon>Burkholderiales</taxon>
        <taxon>Alcaligenaceae</taxon>
        <taxon>Eoetvoesiella</taxon>
    </lineage>
</organism>
<evidence type="ECO:0000256" key="12">
    <source>
        <dbReference type="HAMAP-Rule" id="MF_01225"/>
    </source>
</evidence>
<evidence type="ECO:0000256" key="6">
    <source>
        <dbReference type="ARBA" id="ARBA00023004"/>
    </source>
</evidence>
<reference evidence="14 15" key="1">
    <citation type="submission" date="2018-06" db="EMBL/GenBank/DDBJ databases">
        <title>Genomic Encyclopedia of Type Strains, Phase IV (KMG-IV): sequencing the most valuable type-strain genomes for metagenomic binning, comparative biology and taxonomic classification.</title>
        <authorList>
            <person name="Goeker M."/>
        </authorList>
    </citation>
    <scope>NUCLEOTIDE SEQUENCE [LARGE SCALE GENOMIC DNA]</scope>
    <source>
        <strain evidence="14 15">DSM 25520</strain>
    </source>
</reference>
<feature type="domain" description="Radical SAM core" evidence="13">
    <location>
        <begin position="32"/>
        <end position="256"/>
    </location>
</feature>
<dbReference type="InterPro" id="IPR013785">
    <property type="entry name" value="Aldolase_TIM"/>
</dbReference>
<proteinExistence type="inferred from homology"/>
<evidence type="ECO:0000256" key="11">
    <source>
        <dbReference type="ARBA" id="ARBA00048697"/>
    </source>
</evidence>
<comment type="similarity">
    <text evidence="12">Belongs to the radical SAM superfamily. MoaA family.</text>
</comment>
<comment type="cofactor">
    <cofactor evidence="12">
        <name>[4Fe-4S] cluster</name>
        <dbReference type="ChEBI" id="CHEBI:49883"/>
    </cofactor>
    <text evidence="12">Binds 2 [4Fe-4S] clusters. Binds 1 [4Fe-4S] cluster coordinated with 3 cysteines and an exchangeable S-adenosyl-L-methionine and 1 [4Fe-4S] cluster coordinated with 3 cysteines and the GTP-derived substrate.</text>
</comment>
<dbReference type="GO" id="GO:1904047">
    <property type="term" value="F:S-adenosyl-L-methionine binding"/>
    <property type="evidence" value="ECO:0007669"/>
    <property type="project" value="UniProtKB-UniRule"/>
</dbReference>
<feature type="binding site" evidence="12">
    <location>
        <position position="130"/>
    </location>
    <ligand>
        <name>GTP</name>
        <dbReference type="ChEBI" id="CHEBI:37565"/>
    </ligand>
</feature>
<keyword evidence="8 12" id="KW-0342">GTP-binding</keyword>
<keyword evidence="10 12" id="KW-0456">Lyase</keyword>
<feature type="binding site" evidence="12">
    <location>
        <position position="290"/>
    </location>
    <ligand>
        <name>[4Fe-4S] cluster</name>
        <dbReference type="ChEBI" id="CHEBI:49883"/>
        <label>2</label>
        <note>4Fe-4S-substrate</note>
    </ligand>
</feature>
<gene>
    <name evidence="12" type="primary">moaA</name>
    <name evidence="14" type="ORF">DFR37_104305</name>
</gene>
<dbReference type="GO" id="GO:0005525">
    <property type="term" value="F:GTP binding"/>
    <property type="evidence" value="ECO:0007669"/>
    <property type="project" value="UniProtKB-UniRule"/>
</dbReference>
<dbReference type="SMART" id="SM00729">
    <property type="entry name" value="Elp3"/>
    <property type="match status" value="1"/>
</dbReference>
<dbReference type="AlphaFoldDB" id="A0A366HE99"/>
<evidence type="ECO:0000256" key="4">
    <source>
        <dbReference type="ARBA" id="ARBA00022723"/>
    </source>
</evidence>
<comment type="catalytic activity">
    <reaction evidence="11 12">
        <text>GTP + AH2 + S-adenosyl-L-methionine = (8S)-3',8-cyclo-7,8-dihydroguanosine 5'-triphosphate + 5'-deoxyadenosine + L-methionine + A + H(+)</text>
        <dbReference type="Rhea" id="RHEA:49576"/>
        <dbReference type="ChEBI" id="CHEBI:13193"/>
        <dbReference type="ChEBI" id="CHEBI:15378"/>
        <dbReference type="ChEBI" id="CHEBI:17319"/>
        <dbReference type="ChEBI" id="CHEBI:17499"/>
        <dbReference type="ChEBI" id="CHEBI:37565"/>
        <dbReference type="ChEBI" id="CHEBI:57844"/>
        <dbReference type="ChEBI" id="CHEBI:59789"/>
        <dbReference type="ChEBI" id="CHEBI:131766"/>
        <dbReference type="EC" id="4.1.99.22"/>
    </reaction>
</comment>
<evidence type="ECO:0000256" key="3">
    <source>
        <dbReference type="ARBA" id="ARBA00022691"/>
    </source>
</evidence>
<feature type="binding site" evidence="12">
    <location>
        <position position="192"/>
    </location>
    <ligand>
        <name>GTP</name>
        <dbReference type="ChEBI" id="CHEBI:37565"/>
    </ligand>
</feature>
<keyword evidence="3 12" id="KW-0949">S-adenosyl-L-methionine</keyword>
<evidence type="ECO:0000256" key="2">
    <source>
        <dbReference type="ARBA" id="ARBA00022485"/>
    </source>
</evidence>
<dbReference type="Pfam" id="PF06463">
    <property type="entry name" value="Mob_synth_C"/>
    <property type="match status" value="1"/>
</dbReference>
<comment type="function">
    <text evidence="12">Catalyzes the cyclization of GTP to (8S)-3',8-cyclo-7,8-dihydroguanosine 5'-triphosphate.</text>
</comment>
<dbReference type="Proteomes" id="UP000253628">
    <property type="component" value="Unassembled WGS sequence"/>
</dbReference>
<dbReference type="SFLD" id="SFLDG01067">
    <property type="entry name" value="SPASM/twitch_domain_containing"/>
    <property type="match status" value="1"/>
</dbReference>
<dbReference type="Pfam" id="PF04055">
    <property type="entry name" value="Radical_SAM"/>
    <property type="match status" value="1"/>
</dbReference>
<dbReference type="PANTHER" id="PTHR22960:SF0">
    <property type="entry name" value="MOLYBDENUM COFACTOR BIOSYNTHESIS PROTEIN 1"/>
    <property type="match status" value="1"/>
</dbReference>
<dbReference type="CDD" id="cd01335">
    <property type="entry name" value="Radical_SAM"/>
    <property type="match status" value="1"/>
</dbReference>
<keyword evidence="15" id="KW-1185">Reference proteome</keyword>
<dbReference type="InterPro" id="IPR058240">
    <property type="entry name" value="rSAM_sf"/>
</dbReference>
<sequence>MNEHLLHDHRPIRIPAVVKGDVAPSEPILLDQHARPLRDLRISVTDRCNFRCTYCMPRSVFGKDFQFLPRSELLTHEEIERAAKVFVSLGVEKIRITGGEPLLRKDVDMLASRLVALTTTEGRPVDISLTTNGALLARKAQSLAQAGVKRLNVSLDAIDNAVFQRMTDADWTVDDVLQGIEVARSAGIAPIKINMVVKRGVNDDQVLPMAKYFRGTGHILRFIEFMDVGNTNQWNRSAVYPSSELIALLHRYFPLEPVSPSAKGEVAKRWRYVDGQGEIGVISSVTQPFCGDCTRARLASNGRLYLCLFGQQSVDLRALLRESDDDDALREKVASVWIQRTDRYSEARGFSPVTYSPRVEMSHIGG</sequence>
<keyword evidence="6 12" id="KW-0408">Iron</keyword>
<keyword evidence="9 12" id="KW-0501">Molybdenum cofactor biosynthesis</keyword>
<dbReference type="CDD" id="cd21117">
    <property type="entry name" value="Twitch_MoaA"/>
    <property type="match status" value="1"/>
</dbReference>
<comment type="caution">
    <text evidence="14">The sequence shown here is derived from an EMBL/GenBank/DDBJ whole genome shotgun (WGS) entry which is preliminary data.</text>
</comment>
<feature type="binding site" evidence="12">
    <location>
        <position position="48"/>
    </location>
    <ligand>
        <name>[4Fe-4S] cluster</name>
        <dbReference type="ChEBI" id="CHEBI:49883"/>
        <label>1</label>
        <note>4Fe-4S-S-AdoMet</note>
    </ligand>
</feature>
<dbReference type="InterPro" id="IPR050105">
    <property type="entry name" value="MoCo_biosynth_MoaA/MoaC"/>
</dbReference>
<evidence type="ECO:0000256" key="5">
    <source>
        <dbReference type="ARBA" id="ARBA00022741"/>
    </source>
</evidence>
<evidence type="ECO:0000256" key="10">
    <source>
        <dbReference type="ARBA" id="ARBA00023239"/>
    </source>
</evidence>
<dbReference type="HAMAP" id="MF_01225_B">
    <property type="entry name" value="MoaA_B"/>
    <property type="match status" value="1"/>
</dbReference>
<feature type="binding site" evidence="12">
    <location>
        <position position="99"/>
    </location>
    <ligand>
        <name>S-adenosyl-L-methionine</name>
        <dbReference type="ChEBI" id="CHEBI:59789"/>
    </ligand>
</feature>
<dbReference type="SFLD" id="SFLDS00029">
    <property type="entry name" value="Radical_SAM"/>
    <property type="match status" value="1"/>
</dbReference>
<dbReference type="InterPro" id="IPR013483">
    <property type="entry name" value="MoaA"/>
</dbReference>
<feature type="binding site" evidence="12">
    <location>
        <position position="154"/>
    </location>
    <ligand>
        <name>S-adenosyl-L-methionine</name>
        <dbReference type="ChEBI" id="CHEBI:59789"/>
    </ligand>
</feature>
<keyword evidence="7 12" id="KW-0411">Iron-sulfur</keyword>
<dbReference type="SFLD" id="SFLDG01383">
    <property type="entry name" value="cyclic_pyranopterin_phosphate"/>
    <property type="match status" value="1"/>
</dbReference>
<comment type="subunit">
    <text evidence="12">Monomer and homodimer.</text>
</comment>
<dbReference type="OrthoDB" id="9763993at2"/>
<dbReference type="UniPathway" id="UPA00344"/>
<feature type="binding site" evidence="12">
    <location>
        <position position="52"/>
    </location>
    <ligand>
        <name>[4Fe-4S] cluster</name>
        <dbReference type="ChEBI" id="CHEBI:49883"/>
        <label>1</label>
        <note>4Fe-4S-S-AdoMet</note>
    </ligand>
</feature>
<dbReference type="InterPro" id="IPR040064">
    <property type="entry name" value="MoaA-like"/>
</dbReference>
<dbReference type="SUPFAM" id="SSF102114">
    <property type="entry name" value="Radical SAM enzymes"/>
    <property type="match status" value="1"/>
</dbReference>
<comment type="pathway">
    <text evidence="12">Cofactor biosynthesis; molybdopterin biosynthesis.</text>
</comment>
<dbReference type="SFLD" id="SFLDG01386">
    <property type="entry name" value="main_SPASM_domain-containing"/>
    <property type="match status" value="1"/>
</dbReference>
<dbReference type="InterPro" id="IPR000385">
    <property type="entry name" value="MoaA_NifB_PqqE_Fe-S-bd_CS"/>
</dbReference>
<dbReference type="PROSITE" id="PS51918">
    <property type="entry name" value="RADICAL_SAM"/>
    <property type="match status" value="1"/>
</dbReference>
<dbReference type="PANTHER" id="PTHR22960">
    <property type="entry name" value="MOLYBDOPTERIN COFACTOR SYNTHESIS PROTEIN A"/>
    <property type="match status" value="1"/>
</dbReference>
<keyword evidence="5 12" id="KW-0547">Nucleotide-binding</keyword>
<dbReference type="InterPro" id="IPR010505">
    <property type="entry name" value="MoaA_twitch"/>
</dbReference>
<dbReference type="GO" id="GO:0061799">
    <property type="term" value="F:cyclic pyranopterin monophosphate synthase activity"/>
    <property type="evidence" value="ECO:0007669"/>
    <property type="project" value="TreeGrafter"/>
</dbReference>
<evidence type="ECO:0000259" key="13">
    <source>
        <dbReference type="PROSITE" id="PS51918"/>
    </source>
</evidence>
<feature type="binding site" evidence="12">
    <location>
        <position position="95"/>
    </location>
    <ligand>
        <name>GTP</name>
        <dbReference type="ChEBI" id="CHEBI:37565"/>
    </ligand>
</feature>
<evidence type="ECO:0000313" key="14">
    <source>
        <dbReference type="EMBL" id="RBP40206.1"/>
    </source>
</evidence>
<dbReference type="Gene3D" id="3.20.20.70">
    <property type="entry name" value="Aldolase class I"/>
    <property type="match status" value="1"/>
</dbReference>
<evidence type="ECO:0000313" key="15">
    <source>
        <dbReference type="Proteomes" id="UP000253628"/>
    </source>
</evidence>
<evidence type="ECO:0000256" key="1">
    <source>
        <dbReference type="ARBA" id="ARBA00012167"/>
    </source>
</evidence>
<keyword evidence="2 12" id="KW-0004">4Fe-4S</keyword>
<feature type="binding site" evidence="12">
    <location>
        <begin position="295"/>
        <end position="297"/>
    </location>
    <ligand>
        <name>GTP</name>
        <dbReference type="ChEBI" id="CHEBI:37565"/>
    </ligand>
</feature>
<dbReference type="EMBL" id="QNRQ01000004">
    <property type="protein sequence ID" value="RBP40206.1"/>
    <property type="molecule type" value="Genomic_DNA"/>
</dbReference>
<dbReference type="RefSeq" id="WP_113933156.1">
    <property type="nucleotide sequence ID" value="NZ_JACCEU010000005.1"/>
</dbReference>
<dbReference type="InterPro" id="IPR006638">
    <property type="entry name" value="Elp3/MiaA/NifB-like_rSAM"/>
</dbReference>
<evidence type="ECO:0000256" key="8">
    <source>
        <dbReference type="ARBA" id="ARBA00023134"/>
    </source>
</evidence>
<dbReference type="GO" id="GO:0046872">
    <property type="term" value="F:metal ion binding"/>
    <property type="evidence" value="ECO:0007669"/>
    <property type="project" value="UniProtKB-KW"/>
</dbReference>
<feature type="binding site" evidence="12">
    <location>
        <position position="54"/>
    </location>
    <ligand>
        <name>S-adenosyl-L-methionine</name>
        <dbReference type="ChEBI" id="CHEBI:59789"/>
    </ligand>
</feature>
<evidence type="ECO:0000256" key="9">
    <source>
        <dbReference type="ARBA" id="ARBA00023150"/>
    </source>
</evidence>
<dbReference type="NCBIfam" id="TIGR02666">
    <property type="entry name" value="moaA"/>
    <property type="match status" value="1"/>
</dbReference>
<dbReference type="EC" id="4.1.99.22" evidence="1 12"/>
<dbReference type="GO" id="GO:0006777">
    <property type="term" value="P:Mo-molybdopterin cofactor biosynthetic process"/>
    <property type="evidence" value="ECO:0007669"/>
    <property type="project" value="UniProtKB-UniRule"/>
</dbReference>
<feature type="binding site" evidence="12">
    <location>
        <position position="41"/>
    </location>
    <ligand>
        <name>GTP</name>
        <dbReference type="ChEBI" id="CHEBI:37565"/>
    </ligand>
</feature>
<keyword evidence="4 12" id="KW-0479">Metal-binding</keyword>
<feature type="binding site" evidence="12">
    <location>
        <position position="307"/>
    </location>
    <ligand>
        <name>[4Fe-4S] cluster</name>
        <dbReference type="ChEBI" id="CHEBI:49883"/>
        <label>2</label>
        <note>4Fe-4S-substrate</note>
    </ligand>
</feature>
<dbReference type="GO" id="GO:0061798">
    <property type="term" value="F:GTP 3',8'-cyclase activity"/>
    <property type="evidence" value="ECO:0007669"/>
    <property type="project" value="UniProtKB-UniRule"/>
</dbReference>
<accession>A0A366HE99</accession>
<dbReference type="PROSITE" id="PS01305">
    <property type="entry name" value="MOAA_NIFB_PQQE"/>
    <property type="match status" value="1"/>
</dbReference>
<feature type="binding site" evidence="12">
    <location>
        <position position="55"/>
    </location>
    <ligand>
        <name>[4Fe-4S] cluster</name>
        <dbReference type="ChEBI" id="CHEBI:49883"/>
        <label>1</label>
        <note>4Fe-4S-S-AdoMet</note>
    </ligand>
</feature>